<dbReference type="GO" id="GO:0043386">
    <property type="term" value="P:mycotoxin biosynthetic process"/>
    <property type="evidence" value="ECO:0007669"/>
    <property type="project" value="InterPro"/>
</dbReference>
<evidence type="ECO:0000256" key="3">
    <source>
        <dbReference type="ARBA" id="ARBA00035112"/>
    </source>
</evidence>
<comment type="similarity">
    <text evidence="3">Belongs to the ustYa family.</text>
</comment>
<reference evidence="5" key="1">
    <citation type="journal article" date="2021" name="New Phytol.">
        <title>Evolutionary innovations through gain and loss of genes in the ectomycorrhizal Boletales.</title>
        <authorList>
            <person name="Wu G."/>
            <person name="Miyauchi S."/>
            <person name="Morin E."/>
            <person name="Kuo A."/>
            <person name="Drula E."/>
            <person name="Varga T."/>
            <person name="Kohler A."/>
            <person name="Feng B."/>
            <person name="Cao Y."/>
            <person name="Lipzen A."/>
            <person name="Daum C."/>
            <person name="Hundley H."/>
            <person name="Pangilinan J."/>
            <person name="Johnson J."/>
            <person name="Barry K."/>
            <person name="LaButti K."/>
            <person name="Ng V."/>
            <person name="Ahrendt S."/>
            <person name="Min B."/>
            <person name="Choi I.G."/>
            <person name="Park H."/>
            <person name="Plett J.M."/>
            <person name="Magnuson J."/>
            <person name="Spatafora J.W."/>
            <person name="Nagy L.G."/>
            <person name="Henrissat B."/>
            <person name="Grigoriev I.V."/>
            <person name="Yang Z.L."/>
            <person name="Xu J."/>
            <person name="Martin F.M."/>
        </authorList>
    </citation>
    <scope>NUCLEOTIDE SEQUENCE</scope>
    <source>
        <strain evidence="5">KKN 215</strain>
    </source>
</reference>
<proteinExistence type="inferred from homology"/>
<comment type="pathway">
    <text evidence="1">Mycotoxin biosynthesis.</text>
</comment>
<evidence type="ECO:0000256" key="4">
    <source>
        <dbReference type="SAM" id="Phobius"/>
    </source>
</evidence>
<keyword evidence="4" id="KW-1133">Transmembrane helix</keyword>
<dbReference type="OrthoDB" id="3687641at2759"/>
<dbReference type="Proteomes" id="UP000813824">
    <property type="component" value="Unassembled WGS sequence"/>
</dbReference>
<dbReference type="GO" id="GO:0016491">
    <property type="term" value="F:oxidoreductase activity"/>
    <property type="evidence" value="ECO:0007669"/>
    <property type="project" value="UniProtKB-KW"/>
</dbReference>
<keyword evidence="4" id="KW-0812">Transmembrane</keyword>
<dbReference type="PANTHER" id="PTHR33365:SF11">
    <property type="entry name" value="TAT PATHWAY SIGNAL SEQUENCE"/>
    <property type="match status" value="1"/>
</dbReference>
<accession>A0A8K0UPI2</accession>
<evidence type="ECO:0000256" key="2">
    <source>
        <dbReference type="ARBA" id="ARBA00023002"/>
    </source>
</evidence>
<keyword evidence="6" id="KW-1185">Reference proteome</keyword>
<keyword evidence="4" id="KW-0472">Membrane</keyword>
<comment type="caution">
    <text evidence="5">The sequence shown here is derived from an EMBL/GenBank/DDBJ whole genome shotgun (WGS) entry which is preliminary data.</text>
</comment>
<dbReference type="EMBL" id="JAEVFJ010000013">
    <property type="protein sequence ID" value="KAH8101228.1"/>
    <property type="molecule type" value="Genomic_DNA"/>
</dbReference>
<evidence type="ECO:0000256" key="1">
    <source>
        <dbReference type="ARBA" id="ARBA00004685"/>
    </source>
</evidence>
<sequence length="197" mass="22084">MFTAANKHLSTHTAISGPTRIRYLTIAILFAFVLASAIPLSTWQKLSKSIAVARGTLTWAVPPPEPATIRIIPSSVHFDMGTPAWDSLLPSGGHTIHLDQPDGSVSTHTVAIFHQLRCVGILQQAYFDEGSHRTNPLVQHCLNYLRETFACHMDMRFESQGSSYTHNGFESLCQDWEGIFEEAERNQRSYEKRLSSR</sequence>
<dbReference type="Pfam" id="PF11807">
    <property type="entry name" value="UstYa"/>
    <property type="match status" value="1"/>
</dbReference>
<evidence type="ECO:0000313" key="5">
    <source>
        <dbReference type="EMBL" id="KAH8101228.1"/>
    </source>
</evidence>
<gene>
    <name evidence="5" type="ORF">BXZ70DRAFT_117725</name>
</gene>
<protein>
    <submittedName>
        <fullName evidence="5">Uncharacterized protein</fullName>
    </submittedName>
</protein>
<dbReference type="PANTHER" id="PTHR33365">
    <property type="entry name" value="YALI0B05434P"/>
    <property type="match status" value="1"/>
</dbReference>
<dbReference type="AlphaFoldDB" id="A0A8K0UPI2"/>
<dbReference type="InterPro" id="IPR021765">
    <property type="entry name" value="UstYa-like"/>
</dbReference>
<name>A0A8K0UPI2_9AGAR</name>
<organism evidence="5 6">
    <name type="scientific">Cristinia sonorae</name>
    <dbReference type="NCBI Taxonomy" id="1940300"/>
    <lineage>
        <taxon>Eukaryota</taxon>
        <taxon>Fungi</taxon>
        <taxon>Dikarya</taxon>
        <taxon>Basidiomycota</taxon>
        <taxon>Agaricomycotina</taxon>
        <taxon>Agaricomycetes</taxon>
        <taxon>Agaricomycetidae</taxon>
        <taxon>Agaricales</taxon>
        <taxon>Pleurotineae</taxon>
        <taxon>Stephanosporaceae</taxon>
        <taxon>Cristinia</taxon>
    </lineage>
</organism>
<keyword evidence="2" id="KW-0560">Oxidoreductase</keyword>
<evidence type="ECO:0000313" key="6">
    <source>
        <dbReference type="Proteomes" id="UP000813824"/>
    </source>
</evidence>
<feature type="transmembrane region" description="Helical" evidence="4">
    <location>
        <begin position="21"/>
        <end position="40"/>
    </location>
</feature>